<accession>A0AA86LVE6</accession>
<proteinExistence type="predicted"/>
<feature type="domain" description="Baseplate protein J-like barrel" evidence="1">
    <location>
        <begin position="100"/>
        <end position="180"/>
    </location>
</feature>
<reference evidence="3 4" key="1">
    <citation type="submission" date="2017-07" db="EMBL/GenBank/DDBJ databases">
        <title>Isolation and development of strain Bacillus megaterium SR7 for enhanced growth and metabolite production under supercritical carbon dioxide.</title>
        <authorList>
            <person name="Freedman A.J.E."/>
            <person name="Peet K.C."/>
            <person name="Boock J.T."/>
            <person name="Penn K."/>
            <person name="Prather K.L.J."/>
            <person name="Thompson J.R."/>
        </authorList>
    </citation>
    <scope>NUCLEOTIDE SEQUENCE [LARGE SCALE GENOMIC DNA]</scope>
    <source>
        <strain evidence="3 4">SR7</strain>
    </source>
</reference>
<dbReference type="InterPro" id="IPR052399">
    <property type="entry name" value="Phage_Baseplate_Assmbl_Protein"/>
</dbReference>
<evidence type="ECO:0000313" key="4">
    <source>
        <dbReference type="Proteomes" id="UP000253834"/>
    </source>
</evidence>
<sequence length="378" mass="40862">MEVILMLDKNGFKRKTYQDLKGDMEDKCREMFGTDINLSSKSPLGILLMIFAWFLSLVWEIAERVYNSAYVSKATGVQLDRLGPYIGISRNGATRSYGEIQIKGTPGHVVEAGNQFKTAKEVVFDLTDNVEIGSNSYGIGPVECTVAGEIGNVGPDEITVIVNPSDKVESVTNVEATTGGEEEETDSEFRARYFQSSSQGTSLLDSILSVPGVRYALVNQNVYPVEQNGIPPHAIAPFVFGGNDQEIAAIILKKKPGGIQSYGTTNVDVLDSQGITHTIGFSRPNFIDIYVKVTVTPGAKFPSNGKSLLQQTILTYLDGLSIGDDVILSKLIRITSAVEGVDDLEITLSTNGIDYSVQNIAIPTDSVVRTSSDKVVVS</sequence>
<evidence type="ECO:0000259" key="2">
    <source>
        <dbReference type="Pfam" id="PF26079"/>
    </source>
</evidence>
<dbReference type="InterPro" id="IPR006949">
    <property type="entry name" value="Barrel_Baseplate_J-like"/>
</dbReference>
<gene>
    <name evidence="3" type="ORF">CIB87_10620</name>
</gene>
<dbReference type="AlphaFoldDB" id="A0AA86LVE6"/>
<dbReference type="Proteomes" id="UP000253834">
    <property type="component" value="Chromosome"/>
</dbReference>
<evidence type="ECO:0008006" key="5">
    <source>
        <dbReference type="Google" id="ProtNLM"/>
    </source>
</evidence>
<organism evidence="3 4">
    <name type="scientific">Priestia megaterium</name>
    <name type="common">Bacillus megaterium</name>
    <dbReference type="NCBI Taxonomy" id="1404"/>
    <lineage>
        <taxon>Bacteria</taxon>
        <taxon>Bacillati</taxon>
        <taxon>Bacillota</taxon>
        <taxon>Bacilli</taxon>
        <taxon>Bacillales</taxon>
        <taxon>Bacillaceae</taxon>
        <taxon>Priestia</taxon>
    </lineage>
</organism>
<evidence type="ECO:0000259" key="1">
    <source>
        <dbReference type="Pfam" id="PF04865"/>
    </source>
</evidence>
<dbReference type="Pfam" id="PF04865">
    <property type="entry name" value="Baseplate_J"/>
    <property type="match status" value="1"/>
</dbReference>
<protein>
    <recommendedName>
        <fullName evidence="5">Baseplate protein J-like domain-containing protein</fullName>
    </recommendedName>
</protein>
<feature type="domain" description="Baseplate J-like C-terminal" evidence="2">
    <location>
        <begin position="288"/>
        <end position="363"/>
    </location>
</feature>
<dbReference type="InterPro" id="IPR058530">
    <property type="entry name" value="Baseplate_J-like_C"/>
</dbReference>
<name>A0AA86LVE6_PRIMG</name>
<dbReference type="EMBL" id="CP022674">
    <property type="protein sequence ID" value="AXI29442.1"/>
    <property type="molecule type" value="Genomic_DNA"/>
</dbReference>
<dbReference type="Pfam" id="PF26079">
    <property type="entry name" value="Baseplate_J_C"/>
    <property type="match status" value="1"/>
</dbReference>
<dbReference type="PANTHER" id="PTHR37829">
    <property type="entry name" value="PHAGE-LIKE ELEMENT PBSX PROTEIN XKDT"/>
    <property type="match status" value="1"/>
</dbReference>
<evidence type="ECO:0000313" key="3">
    <source>
        <dbReference type="EMBL" id="AXI29442.1"/>
    </source>
</evidence>
<dbReference type="PANTHER" id="PTHR37829:SF3">
    <property type="entry name" value="PROTEIN JAYE-RELATED"/>
    <property type="match status" value="1"/>
</dbReference>